<accession>A0A1C7LV54</accession>
<keyword evidence="2" id="KW-1185">Reference proteome</keyword>
<dbReference type="EMBL" id="LUGG01000020">
    <property type="protein sequence ID" value="OBZ68530.1"/>
    <property type="molecule type" value="Genomic_DNA"/>
</dbReference>
<evidence type="ECO:0000313" key="2">
    <source>
        <dbReference type="Proteomes" id="UP000092993"/>
    </source>
</evidence>
<comment type="caution">
    <text evidence="1">The sequence shown here is derived from an EMBL/GenBank/DDBJ whole genome shotgun (WGS) entry which is preliminary data.</text>
</comment>
<name>A0A1C7LV54_GRIFR</name>
<reference evidence="1 2" key="1">
    <citation type="submission" date="2016-03" db="EMBL/GenBank/DDBJ databases">
        <title>Whole genome sequencing of Grifola frondosa 9006-11.</title>
        <authorList>
            <person name="Min B."/>
            <person name="Park H."/>
            <person name="Kim J.-G."/>
            <person name="Cho H."/>
            <person name="Oh Y.-L."/>
            <person name="Kong W.-S."/>
            <person name="Choi I.-G."/>
        </authorList>
    </citation>
    <scope>NUCLEOTIDE SEQUENCE [LARGE SCALE GENOMIC DNA]</scope>
    <source>
        <strain evidence="1 2">9006-11</strain>
    </source>
</reference>
<dbReference type="Proteomes" id="UP000092993">
    <property type="component" value="Unassembled WGS sequence"/>
</dbReference>
<evidence type="ECO:0000313" key="1">
    <source>
        <dbReference type="EMBL" id="OBZ68530.1"/>
    </source>
</evidence>
<proteinExistence type="predicted"/>
<sequence length="77" mass="8813">MHQRIIHNLAVGFPNCDESAKQLGWAPYDSMMLLTRPHRHALPLKRNTSSRTPLLRALAFRGSFFSIRMTTSLISFT</sequence>
<dbReference type="AlphaFoldDB" id="A0A1C7LV54"/>
<gene>
    <name evidence="1" type="ORF">A0H81_11596</name>
</gene>
<protein>
    <submittedName>
        <fullName evidence="1">Uncharacterized protein</fullName>
    </submittedName>
</protein>
<organism evidence="1 2">
    <name type="scientific">Grifola frondosa</name>
    <name type="common">Maitake</name>
    <name type="synonym">Polyporus frondosus</name>
    <dbReference type="NCBI Taxonomy" id="5627"/>
    <lineage>
        <taxon>Eukaryota</taxon>
        <taxon>Fungi</taxon>
        <taxon>Dikarya</taxon>
        <taxon>Basidiomycota</taxon>
        <taxon>Agaricomycotina</taxon>
        <taxon>Agaricomycetes</taxon>
        <taxon>Polyporales</taxon>
        <taxon>Grifolaceae</taxon>
        <taxon>Grifola</taxon>
    </lineage>
</organism>